<comment type="caution">
    <text evidence="17">The sequence shown here is derived from an EMBL/GenBank/DDBJ whole genome shotgun (WGS) entry which is preliminary data.</text>
</comment>
<dbReference type="PANTHER" id="PTHR48033">
    <property type="entry name" value="RNA-BINDING (RRM/RBD/RNP MOTIFS) FAMILY PROTEIN"/>
    <property type="match status" value="1"/>
</dbReference>
<dbReference type="InterPro" id="IPR041105">
    <property type="entry name" value="TDP-43_N"/>
</dbReference>
<dbReference type="SMART" id="SM00360">
    <property type="entry name" value="RRM"/>
    <property type="match status" value="2"/>
</dbReference>
<evidence type="ECO:0000256" key="6">
    <source>
        <dbReference type="ARBA" id="ARBA00022737"/>
    </source>
</evidence>
<keyword evidence="6" id="KW-0677">Repeat</keyword>
<feature type="compositionally biased region" description="Polar residues" evidence="15">
    <location>
        <begin position="308"/>
        <end position="321"/>
    </location>
</feature>
<dbReference type="PANTHER" id="PTHR48033:SF9">
    <property type="entry name" value="TAR DNA-BINDING PROTEIN 43"/>
    <property type="match status" value="1"/>
</dbReference>
<evidence type="ECO:0000313" key="17">
    <source>
        <dbReference type="EMBL" id="KAK3104727.1"/>
    </source>
</evidence>
<keyword evidence="10" id="KW-0496">Mitochondrion</keyword>
<evidence type="ECO:0000256" key="9">
    <source>
        <dbReference type="ARBA" id="ARBA00023125"/>
    </source>
</evidence>
<dbReference type="EMBL" id="VSWD01000004">
    <property type="protein sequence ID" value="KAK3104727.1"/>
    <property type="molecule type" value="Genomic_DNA"/>
</dbReference>
<dbReference type="AlphaFoldDB" id="A0AA88YQM3"/>
<dbReference type="GO" id="GO:0003723">
    <property type="term" value="F:RNA binding"/>
    <property type="evidence" value="ECO:0007669"/>
    <property type="project" value="UniProtKB-UniRule"/>
</dbReference>
<dbReference type="Proteomes" id="UP001186944">
    <property type="component" value="Unassembled WGS sequence"/>
</dbReference>
<dbReference type="SUPFAM" id="SSF54928">
    <property type="entry name" value="RNA-binding domain, RBD"/>
    <property type="match status" value="1"/>
</dbReference>
<dbReference type="CDD" id="cd12322">
    <property type="entry name" value="RRM2_TDP43"/>
    <property type="match status" value="1"/>
</dbReference>
<keyword evidence="12" id="KW-0508">mRNA splicing</keyword>
<feature type="region of interest" description="Disordered" evidence="15">
    <location>
        <begin position="80"/>
        <end position="115"/>
    </location>
</feature>
<organism evidence="17 18">
    <name type="scientific">Pinctada imbricata</name>
    <name type="common">Atlantic pearl-oyster</name>
    <name type="synonym">Pinctada martensii</name>
    <dbReference type="NCBI Taxonomy" id="66713"/>
    <lineage>
        <taxon>Eukaryota</taxon>
        <taxon>Metazoa</taxon>
        <taxon>Spiralia</taxon>
        <taxon>Lophotrochozoa</taxon>
        <taxon>Mollusca</taxon>
        <taxon>Bivalvia</taxon>
        <taxon>Autobranchia</taxon>
        <taxon>Pteriomorphia</taxon>
        <taxon>Pterioida</taxon>
        <taxon>Pterioidea</taxon>
        <taxon>Pteriidae</taxon>
        <taxon>Pinctada</taxon>
    </lineage>
</organism>
<feature type="compositionally biased region" description="Basic and acidic residues" evidence="15">
    <location>
        <begin position="282"/>
        <end position="291"/>
    </location>
</feature>
<gene>
    <name evidence="17" type="ORF">FSP39_008746</name>
</gene>
<dbReference type="CDD" id="cd12321">
    <property type="entry name" value="RRM1_TDP43"/>
    <property type="match status" value="1"/>
</dbReference>
<evidence type="ECO:0000256" key="11">
    <source>
        <dbReference type="ARBA" id="ARBA00023163"/>
    </source>
</evidence>
<evidence type="ECO:0000256" key="14">
    <source>
        <dbReference type="PROSITE-ProRule" id="PRU00176"/>
    </source>
</evidence>
<accession>A0AA88YQM3</accession>
<keyword evidence="18" id="KW-1185">Reference proteome</keyword>
<evidence type="ECO:0000256" key="8">
    <source>
        <dbReference type="ARBA" id="ARBA00023015"/>
    </source>
</evidence>
<dbReference type="InterPro" id="IPR035979">
    <property type="entry name" value="RBD_domain_sf"/>
</dbReference>
<keyword evidence="11" id="KW-0804">Transcription</keyword>
<evidence type="ECO:0000256" key="1">
    <source>
        <dbReference type="ARBA" id="ARBA00004123"/>
    </source>
</evidence>
<feature type="region of interest" description="Disordered" evidence="15">
    <location>
        <begin position="373"/>
        <end position="462"/>
    </location>
</feature>
<feature type="compositionally biased region" description="Low complexity" evidence="15">
    <location>
        <begin position="427"/>
        <end position="440"/>
    </location>
</feature>
<evidence type="ECO:0000256" key="13">
    <source>
        <dbReference type="ARBA" id="ARBA00023242"/>
    </source>
</evidence>
<feature type="compositionally biased region" description="Polar residues" evidence="15">
    <location>
        <begin position="383"/>
        <end position="392"/>
    </location>
</feature>
<evidence type="ECO:0000256" key="5">
    <source>
        <dbReference type="ARBA" id="ARBA00022664"/>
    </source>
</evidence>
<dbReference type="GO" id="GO:0006397">
    <property type="term" value="P:mRNA processing"/>
    <property type="evidence" value="ECO:0007669"/>
    <property type="project" value="UniProtKB-KW"/>
</dbReference>
<keyword evidence="9" id="KW-0238">DNA-binding</keyword>
<sequence>MSQYIQVAEEEGDEPMEVPSEDDGTLLLSTLSAQFPGACGLKYRNPDTGSMRGIRLADGRLYPPDTEWSNRIYVAVFPKSENKRKSGPPTTNSTPSTTTSPVVNEEQDSLAARSKKYERQKCSDLIVLGLPWKSNEEDLRKYFSQFGDLLMVQVKKDPKTGQSKGFGFIRFSDYEAQIKCMSQRHMIDGRWCDVRIPNSKDGAQQMMNRKVFVGRCTEDMTAEDLRSYFGKYGEVVDVFIPKPFRAFAFVTFADPEVSQGLCGEDHIIKGASVHISSAAPKNYDRQNDRKGTPTQAHPGFTGSYAPSPWSQGPRGTNQPIPNQGAPIAQGSLPNNLGLGNLSLGALHINPAMLAAAQAMLSGQGGWGPIGLVSQGNNPPPQGGTITPNSATVTGGGGETSSQASVQSFGSIGSGSQGAAPVPPPVPNNNSFLGWGSSQGSEPGGSPGVGWGTPQSKPGGTWN</sequence>
<dbReference type="GO" id="GO:0008380">
    <property type="term" value="P:RNA splicing"/>
    <property type="evidence" value="ECO:0007669"/>
    <property type="project" value="UniProtKB-KW"/>
</dbReference>
<feature type="domain" description="RRM" evidence="16">
    <location>
        <begin position="123"/>
        <end position="201"/>
    </location>
</feature>
<dbReference type="GO" id="GO:0000785">
    <property type="term" value="C:chromatin"/>
    <property type="evidence" value="ECO:0007669"/>
    <property type="project" value="TreeGrafter"/>
</dbReference>
<dbReference type="GO" id="GO:0005739">
    <property type="term" value="C:mitochondrion"/>
    <property type="evidence" value="ECO:0007669"/>
    <property type="project" value="UniProtKB-SubCell"/>
</dbReference>
<dbReference type="GO" id="GO:0003690">
    <property type="term" value="F:double-stranded DNA binding"/>
    <property type="evidence" value="ECO:0007669"/>
    <property type="project" value="UniProtKB-ARBA"/>
</dbReference>
<keyword evidence="5" id="KW-0507">mRNA processing</keyword>
<feature type="domain" description="RRM" evidence="16">
    <location>
        <begin position="209"/>
        <end position="280"/>
    </location>
</feature>
<dbReference type="FunFam" id="3.30.70.330:FF:000098">
    <property type="entry name" value="TAR DNA-binding protein 43"/>
    <property type="match status" value="1"/>
</dbReference>
<evidence type="ECO:0000313" key="18">
    <source>
        <dbReference type="Proteomes" id="UP001186944"/>
    </source>
</evidence>
<keyword evidence="13" id="KW-0539">Nucleus</keyword>
<keyword evidence="8" id="KW-0805">Transcription regulation</keyword>
<evidence type="ECO:0000256" key="15">
    <source>
        <dbReference type="SAM" id="MobiDB-lite"/>
    </source>
</evidence>
<evidence type="ECO:0000259" key="16">
    <source>
        <dbReference type="PROSITE" id="PS50102"/>
    </source>
</evidence>
<dbReference type="Pfam" id="PF18694">
    <property type="entry name" value="TDP-43_N"/>
    <property type="match status" value="1"/>
</dbReference>
<evidence type="ECO:0000256" key="3">
    <source>
        <dbReference type="ARBA" id="ARBA00018889"/>
    </source>
</evidence>
<dbReference type="PROSITE" id="PS50102">
    <property type="entry name" value="RRM"/>
    <property type="match status" value="2"/>
</dbReference>
<keyword evidence="7 14" id="KW-0694">RNA-binding</keyword>
<dbReference type="GO" id="GO:0005654">
    <property type="term" value="C:nucleoplasm"/>
    <property type="evidence" value="ECO:0007669"/>
    <property type="project" value="TreeGrafter"/>
</dbReference>
<feature type="compositionally biased region" description="Polar residues" evidence="15">
    <location>
        <begin position="452"/>
        <end position="462"/>
    </location>
</feature>
<feature type="compositionally biased region" description="Low complexity" evidence="15">
    <location>
        <begin position="87"/>
        <end position="101"/>
    </location>
</feature>
<comment type="subcellular location">
    <subcellularLocation>
        <location evidence="2">Mitochondrion</location>
    </subcellularLocation>
    <subcellularLocation>
        <location evidence="1">Nucleus</location>
    </subcellularLocation>
</comment>
<dbReference type="InterPro" id="IPR000504">
    <property type="entry name" value="RRM_dom"/>
</dbReference>
<evidence type="ECO:0000256" key="7">
    <source>
        <dbReference type="ARBA" id="ARBA00022884"/>
    </source>
</evidence>
<dbReference type="GO" id="GO:0010468">
    <property type="term" value="P:regulation of gene expression"/>
    <property type="evidence" value="ECO:0007669"/>
    <property type="project" value="TreeGrafter"/>
</dbReference>
<dbReference type="Gene3D" id="3.30.70.330">
    <property type="match status" value="2"/>
</dbReference>
<name>A0AA88YQM3_PINIB</name>
<reference evidence="17" key="1">
    <citation type="submission" date="2019-08" db="EMBL/GenBank/DDBJ databases">
        <title>The improved chromosome-level genome for the pearl oyster Pinctada fucata martensii using PacBio sequencing and Hi-C.</title>
        <authorList>
            <person name="Zheng Z."/>
        </authorList>
    </citation>
    <scope>NUCLEOTIDE SEQUENCE</scope>
    <source>
        <strain evidence="17">ZZ-2019</strain>
        <tissue evidence="17">Adductor muscle</tissue>
    </source>
</reference>
<evidence type="ECO:0000256" key="2">
    <source>
        <dbReference type="ARBA" id="ARBA00004173"/>
    </source>
</evidence>
<feature type="compositionally biased region" description="Gly residues" evidence="15">
    <location>
        <begin position="441"/>
        <end position="450"/>
    </location>
</feature>
<keyword evidence="4" id="KW-0678">Repressor</keyword>
<dbReference type="CDD" id="cd19609">
    <property type="entry name" value="NTD_TDP-43"/>
    <property type="match status" value="1"/>
</dbReference>
<dbReference type="FunFam" id="3.30.70.330:FF:000107">
    <property type="entry name" value="TAR DNA-binding protein 43"/>
    <property type="match status" value="1"/>
</dbReference>
<proteinExistence type="predicted"/>
<evidence type="ECO:0000256" key="12">
    <source>
        <dbReference type="ARBA" id="ARBA00023187"/>
    </source>
</evidence>
<protein>
    <recommendedName>
        <fullName evidence="3">TAR DNA-binding protein 43</fullName>
    </recommendedName>
</protein>
<evidence type="ECO:0000256" key="4">
    <source>
        <dbReference type="ARBA" id="ARBA00022491"/>
    </source>
</evidence>
<feature type="region of interest" description="Disordered" evidence="15">
    <location>
        <begin position="278"/>
        <end position="328"/>
    </location>
</feature>
<evidence type="ECO:0000256" key="10">
    <source>
        <dbReference type="ARBA" id="ARBA00023128"/>
    </source>
</evidence>
<dbReference type="Pfam" id="PF00076">
    <property type="entry name" value="RRM_1"/>
    <property type="match status" value="2"/>
</dbReference>
<dbReference type="InterPro" id="IPR012677">
    <property type="entry name" value="Nucleotide-bd_a/b_plait_sf"/>
</dbReference>